<reference evidence="9" key="1">
    <citation type="journal article" date="2023" name="Nat. Microbiol.">
        <title>Babesia duncani multi-omics identifies virulence factors and drug targets.</title>
        <authorList>
            <person name="Singh P."/>
            <person name="Lonardi S."/>
            <person name="Liang Q."/>
            <person name="Vydyam P."/>
            <person name="Khabirova E."/>
            <person name="Fang T."/>
            <person name="Gihaz S."/>
            <person name="Thekkiniath J."/>
            <person name="Munshi M."/>
            <person name="Abel S."/>
            <person name="Ciampossin L."/>
            <person name="Batugedara G."/>
            <person name="Gupta M."/>
            <person name="Lu X.M."/>
            <person name="Lenz T."/>
            <person name="Chakravarty S."/>
            <person name="Cornillot E."/>
            <person name="Hu Y."/>
            <person name="Ma W."/>
            <person name="Gonzalez L.M."/>
            <person name="Sanchez S."/>
            <person name="Estrada K."/>
            <person name="Sanchez-Flores A."/>
            <person name="Montero E."/>
            <person name="Harb O.S."/>
            <person name="Le Roch K.G."/>
            <person name="Mamoun C.B."/>
        </authorList>
    </citation>
    <scope>NUCLEOTIDE SEQUENCE</scope>
    <source>
        <strain evidence="9">WA1</strain>
    </source>
</reference>
<evidence type="ECO:0000256" key="5">
    <source>
        <dbReference type="ARBA" id="ARBA00023242"/>
    </source>
</evidence>
<keyword evidence="3" id="KW-0677">Repeat</keyword>
<dbReference type="AlphaFoldDB" id="A0AAD9UMK6"/>
<evidence type="ECO:0000256" key="6">
    <source>
        <dbReference type="PROSITE-ProRule" id="PRU00176"/>
    </source>
</evidence>
<dbReference type="SUPFAM" id="SSF54928">
    <property type="entry name" value="RNA-binding domain, RBD"/>
    <property type="match status" value="1"/>
</dbReference>
<dbReference type="EMBL" id="JALLKP010000016">
    <property type="protein sequence ID" value="KAK2194994.1"/>
    <property type="molecule type" value="Genomic_DNA"/>
</dbReference>
<feature type="compositionally biased region" description="Basic and acidic residues" evidence="7">
    <location>
        <begin position="89"/>
        <end position="106"/>
    </location>
</feature>
<dbReference type="GeneID" id="94336339"/>
<proteinExistence type="predicted"/>
<keyword evidence="2" id="KW-0507">mRNA processing</keyword>
<dbReference type="GO" id="GO:0005634">
    <property type="term" value="C:nucleus"/>
    <property type="evidence" value="ECO:0007669"/>
    <property type="project" value="UniProtKB-SubCell"/>
</dbReference>
<dbReference type="InterPro" id="IPR012677">
    <property type="entry name" value="Nucleotide-bd_a/b_plait_sf"/>
</dbReference>
<gene>
    <name evidence="10" type="ORF">BdWA1_002041</name>
    <name evidence="9" type="ORF">BdWA1_003522</name>
</gene>
<comment type="caution">
    <text evidence="9">The sequence shown here is derived from an EMBL/GenBank/DDBJ whole genome shotgun (WGS) entry which is preliminary data.</text>
</comment>
<feature type="compositionally biased region" description="Basic and acidic residues" evidence="7">
    <location>
        <begin position="239"/>
        <end position="256"/>
    </location>
</feature>
<dbReference type="InterPro" id="IPR050374">
    <property type="entry name" value="RRT5_SRSF_SR"/>
</dbReference>
<comment type="subcellular location">
    <subcellularLocation>
        <location evidence="1">Nucleus</location>
    </subcellularLocation>
</comment>
<dbReference type="SMART" id="SM00360">
    <property type="entry name" value="RRM"/>
    <property type="match status" value="2"/>
</dbReference>
<dbReference type="PANTHER" id="PTHR23003">
    <property type="entry name" value="RNA RECOGNITION MOTIF RRM DOMAIN CONTAINING PROTEIN"/>
    <property type="match status" value="1"/>
</dbReference>
<evidence type="ECO:0000256" key="7">
    <source>
        <dbReference type="SAM" id="MobiDB-lite"/>
    </source>
</evidence>
<dbReference type="EMBL" id="JALLKP010000002">
    <property type="protein sequence ID" value="KAK2196792.1"/>
    <property type="molecule type" value="Genomic_DNA"/>
</dbReference>
<evidence type="ECO:0000313" key="9">
    <source>
        <dbReference type="EMBL" id="KAK2194994.1"/>
    </source>
</evidence>
<sequence>MVYKGGKANRSPSCVFVGNLPEKVEESEIRDLFEKYGTIREIDIKKGRTSNYTSYAFLDFEEVRCAEEAVEARDGYEYEKNRLRVEIAGERKSRRNRSSDKHDDGGHYPPPVRTDYRLVISHLPRGCRWHHLKDHMRKAGPVGYVSVEGSRGYVDFMHRSDMKYALRKLDRTELRTSDDSCRIKVRLDESYRSDRRRRSRSRSRSRTRRRSPSRSYSRRNRSRSRSRNRQRSRSSPSIGRDRRIDADEFHAEDKSSRGTSKSPN</sequence>
<dbReference type="GO" id="GO:0003729">
    <property type="term" value="F:mRNA binding"/>
    <property type="evidence" value="ECO:0007669"/>
    <property type="project" value="TreeGrafter"/>
</dbReference>
<evidence type="ECO:0000256" key="1">
    <source>
        <dbReference type="ARBA" id="ARBA00004123"/>
    </source>
</evidence>
<dbReference type="InterPro" id="IPR035979">
    <property type="entry name" value="RBD_domain_sf"/>
</dbReference>
<dbReference type="InterPro" id="IPR000504">
    <property type="entry name" value="RRM_dom"/>
</dbReference>
<dbReference type="PROSITE" id="PS50102">
    <property type="entry name" value="RRM"/>
    <property type="match status" value="2"/>
</dbReference>
<accession>A0AAD9UMK6</accession>
<evidence type="ECO:0000256" key="4">
    <source>
        <dbReference type="ARBA" id="ARBA00022884"/>
    </source>
</evidence>
<evidence type="ECO:0000256" key="2">
    <source>
        <dbReference type="ARBA" id="ARBA00022664"/>
    </source>
</evidence>
<evidence type="ECO:0000256" key="3">
    <source>
        <dbReference type="ARBA" id="ARBA00022737"/>
    </source>
</evidence>
<protein>
    <submittedName>
        <fullName evidence="9">Bifunctional RNA recognition motif domain/Nucleotide-binding alpha-beta plait domain superfamily/RNA-binding domain superfamily</fullName>
    </submittedName>
</protein>
<dbReference type="GO" id="GO:0006397">
    <property type="term" value="P:mRNA processing"/>
    <property type="evidence" value="ECO:0007669"/>
    <property type="project" value="UniProtKB-KW"/>
</dbReference>
<evidence type="ECO:0000313" key="11">
    <source>
        <dbReference type="Proteomes" id="UP001214638"/>
    </source>
</evidence>
<dbReference type="GO" id="GO:0005737">
    <property type="term" value="C:cytoplasm"/>
    <property type="evidence" value="ECO:0007669"/>
    <property type="project" value="TreeGrafter"/>
</dbReference>
<feature type="compositionally biased region" description="Basic residues" evidence="7">
    <location>
        <begin position="194"/>
        <end position="232"/>
    </location>
</feature>
<feature type="domain" description="RRM" evidence="8">
    <location>
        <begin position="13"/>
        <end position="90"/>
    </location>
</feature>
<name>A0AAD9UMK6_9APIC</name>
<dbReference type="RefSeq" id="XP_067803634.1">
    <property type="nucleotide sequence ID" value="XM_067947070.1"/>
</dbReference>
<feature type="region of interest" description="Disordered" evidence="7">
    <location>
        <begin position="89"/>
        <end position="113"/>
    </location>
</feature>
<dbReference type="PANTHER" id="PTHR23003:SF62">
    <property type="entry name" value="SERINE_ARGININE (SR)-TYPE SHUTTLING MRNA BINDING PROTEIN NPL3"/>
    <property type="match status" value="1"/>
</dbReference>
<dbReference type="Gene3D" id="3.30.70.330">
    <property type="match status" value="2"/>
</dbReference>
<dbReference type="KEGG" id="bdw:94336339"/>
<keyword evidence="5" id="KW-0539">Nucleus</keyword>
<dbReference type="Proteomes" id="UP001214638">
    <property type="component" value="Unassembled WGS sequence"/>
</dbReference>
<dbReference type="Pfam" id="PF00076">
    <property type="entry name" value="RRM_1"/>
    <property type="match status" value="2"/>
</dbReference>
<feature type="domain" description="RRM" evidence="8">
    <location>
        <begin position="116"/>
        <end position="190"/>
    </location>
</feature>
<evidence type="ECO:0000259" key="8">
    <source>
        <dbReference type="PROSITE" id="PS50102"/>
    </source>
</evidence>
<organism evidence="9 11">
    <name type="scientific">Babesia duncani</name>
    <dbReference type="NCBI Taxonomy" id="323732"/>
    <lineage>
        <taxon>Eukaryota</taxon>
        <taxon>Sar</taxon>
        <taxon>Alveolata</taxon>
        <taxon>Apicomplexa</taxon>
        <taxon>Aconoidasida</taxon>
        <taxon>Piroplasmida</taxon>
        <taxon>Babesiidae</taxon>
        <taxon>Babesia</taxon>
    </lineage>
</organism>
<keyword evidence="11" id="KW-1185">Reference proteome</keyword>
<feature type="region of interest" description="Disordered" evidence="7">
    <location>
        <begin position="191"/>
        <end position="264"/>
    </location>
</feature>
<keyword evidence="4 6" id="KW-0694">RNA-binding</keyword>
<evidence type="ECO:0000313" key="10">
    <source>
        <dbReference type="EMBL" id="KAK2196792.1"/>
    </source>
</evidence>